<dbReference type="AlphaFoldDB" id="A0A1I4Y4U3"/>
<accession>A0A1I4Y4U3</accession>
<dbReference type="InterPro" id="IPR045392">
    <property type="entry name" value="DUF6519"/>
</dbReference>
<protein>
    <submittedName>
        <fullName evidence="2">Uncharacterized protein</fullName>
    </submittedName>
</protein>
<feature type="region of interest" description="Disordered" evidence="1">
    <location>
        <begin position="199"/>
        <end position="225"/>
    </location>
</feature>
<gene>
    <name evidence="2" type="ORF">SAMN05216386_0516</name>
</gene>
<dbReference type="Pfam" id="PF20129">
    <property type="entry name" value="DUF6519"/>
    <property type="match status" value="2"/>
</dbReference>
<dbReference type="EMBL" id="FOVJ01000001">
    <property type="protein sequence ID" value="SFN33101.1"/>
    <property type="molecule type" value="Genomic_DNA"/>
</dbReference>
<dbReference type="RefSeq" id="WP_074794228.1">
    <property type="nucleotide sequence ID" value="NZ_FOVJ01000001.1"/>
</dbReference>
<reference evidence="3" key="1">
    <citation type="submission" date="2016-10" db="EMBL/GenBank/DDBJ databases">
        <authorList>
            <person name="Varghese N."/>
        </authorList>
    </citation>
    <scope>NUCLEOTIDE SEQUENCE [LARGE SCALE GENOMIC DNA]</scope>
    <source>
        <strain evidence="3">Nsp8</strain>
    </source>
</reference>
<proteinExistence type="predicted"/>
<organism evidence="2 3">
    <name type="scientific">Nitrosospira briensis</name>
    <dbReference type="NCBI Taxonomy" id="35799"/>
    <lineage>
        <taxon>Bacteria</taxon>
        <taxon>Pseudomonadati</taxon>
        <taxon>Pseudomonadota</taxon>
        <taxon>Betaproteobacteria</taxon>
        <taxon>Nitrosomonadales</taxon>
        <taxon>Nitrosomonadaceae</taxon>
        <taxon>Nitrosospira</taxon>
    </lineage>
</organism>
<dbReference type="OrthoDB" id="134981at2"/>
<dbReference type="Proteomes" id="UP000183107">
    <property type="component" value="Unassembled WGS sequence"/>
</dbReference>
<keyword evidence="3" id="KW-1185">Reference proteome</keyword>
<evidence type="ECO:0000313" key="2">
    <source>
        <dbReference type="EMBL" id="SFN33101.1"/>
    </source>
</evidence>
<sequence length="497" mass="55264">MKGDFSRDTFDPSKHFSRVLMQQGRVQLDADWNEQNAILLHYLRTLAKDILGAHAGPADPGERGFEIITNKAAKCSDTINNFPTEQNRKEELNTAVRDRGDIVIGPGRYYVEGILVENDQAILYSEQLALPAENQPELDVIRNCNEGLLFYLDVWERHITHVEDADIREVALGGPDTCSRSQVVWQVKVLFSGSSFWPSSDSPSEEPLKNFNLPPLGTGRLRARTGDRDTTADQLCAVSPRSRYRGAENQLYRVEIHCGGSAHDPGGDSLATFATFKWSRENGSVTFPVVEIHETTGRLEQTVTLEHLGLDRSLGLKPGDWVEYMDERIAMSAQAGPLIKVKAINGVDLTVTLSVAADTALPCNSEPERGKNLHPFLRRWDHSGEGCINGALMLKGEAEAKNGWIDLEDGIQIWFSRKGDYRVGDYWLIPTRVVTGDVEWPDEVNAKGELIRDENQKPIPAAVGPVGPRHYYAPLCLIKPDIEPQDCRRPIGQTGMG</sequence>
<evidence type="ECO:0000313" key="3">
    <source>
        <dbReference type="Proteomes" id="UP000183107"/>
    </source>
</evidence>
<evidence type="ECO:0000256" key="1">
    <source>
        <dbReference type="SAM" id="MobiDB-lite"/>
    </source>
</evidence>
<name>A0A1I4Y4U3_9PROT</name>